<comment type="caution">
    <text evidence="2">The sequence shown here is derived from an EMBL/GenBank/DDBJ whole genome shotgun (WGS) entry which is preliminary data.</text>
</comment>
<name>A0ABR1CSW3_NECAM</name>
<organism evidence="2 3">
    <name type="scientific">Necator americanus</name>
    <name type="common">Human hookworm</name>
    <dbReference type="NCBI Taxonomy" id="51031"/>
    <lineage>
        <taxon>Eukaryota</taxon>
        <taxon>Metazoa</taxon>
        <taxon>Ecdysozoa</taxon>
        <taxon>Nematoda</taxon>
        <taxon>Chromadorea</taxon>
        <taxon>Rhabditida</taxon>
        <taxon>Rhabditina</taxon>
        <taxon>Rhabditomorpha</taxon>
        <taxon>Strongyloidea</taxon>
        <taxon>Ancylostomatidae</taxon>
        <taxon>Bunostominae</taxon>
        <taxon>Necator</taxon>
    </lineage>
</organism>
<accession>A0ABR1CSW3</accession>
<feature type="compositionally biased region" description="Basic residues" evidence="1">
    <location>
        <begin position="92"/>
        <end position="102"/>
    </location>
</feature>
<dbReference type="Proteomes" id="UP001303046">
    <property type="component" value="Unassembled WGS sequence"/>
</dbReference>
<feature type="compositionally biased region" description="Basic and acidic residues" evidence="1">
    <location>
        <begin position="314"/>
        <end position="326"/>
    </location>
</feature>
<feature type="region of interest" description="Disordered" evidence="1">
    <location>
        <begin position="88"/>
        <end position="122"/>
    </location>
</feature>
<dbReference type="EMBL" id="JAVFWL010000003">
    <property type="protein sequence ID" value="KAK6741418.1"/>
    <property type="molecule type" value="Genomic_DNA"/>
</dbReference>
<keyword evidence="3" id="KW-1185">Reference proteome</keyword>
<sequence length="901" mass="100163">MSSCGLLLSSQEMNDDLLRKNVIDELRKAQGEPLTGEELFERCGGTKATNLSVDSFRSFIGQHCSRAVKAVHDMGDENSLPRYALHVDHARKTGTLKRRTARSKSQSSSRGGTPEGNNMRFNPRTDGFSTFCHIVRKLSAASQDGSVNWNAIRNQYRKETGRHLLTEELNSMCGTINLTKHELLVTYLSNVVEIIDTRGQIVRPASPFSDKTPSPIASQSPPRDQLLSPTPVVPEDVEAEIVQDNIRRQYVVEQLKKNGVFIDESSRTSVEERLLLPSQNSEFIENDVEKELTSTKVPSEEELSSPRSDQQRMSSREVLETPESEHASFMSADQILETSGEIGYTTGDDAMMTPDSEVSLDLTADHSALGSTPRHTHEITLCTADDSVIQNGADEDICMKKDVEDEFDHSAEKYEVSYVNSLQNGEVEEVEPGVPLGSRESDIVLEEMELDEPEEVVLEELPTKDVPEMAEPSAERKERDVPSILVTGPLEEISTKKEGSYITDEHDLKQSIDDEEYHGNPSGSDVERDYLVESHREVKGKIPSVLDPNIEESAEETNSEVFIPETTHVKERKLLFETKDEDAKELSSTEVLLNVEVAVKEQVEKFEHLLKEDMAESPVNHFSETDHLESVDVMEIVHELEQSTVERQETSVSQENEAVLAATHVLETVHKLEHEFDRSLPICEEYVNIAEHAKEMEAAGDMLSSDSASSESTQVGPAGDFGFYDMEVLQQAPTVGDTVTVTIDNTAIDRSRTFAQIDAKIPDTTNTAVTRTIVVDVIPRTEEKPKLSTSDSWEKAFVVASGSSPVELSSSRIATSVGSDVTAARDFLREVDKLEERSEDDLSVKEEDDAKIEELPTTEQLPSLPDAAAEGDNEAKKLQLSKKRGHALARRRRLMDCCTVL</sequence>
<protein>
    <submittedName>
        <fullName evidence="2">Uncharacterized protein</fullName>
    </submittedName>
</protein>
<evidence type="ECO:0000313" key="3">
    <source>
        <dbReference type="Proteomes" id="UP001303046"/>
    </source>
</evidence>
<feature type="region of interest" description="Disordered" evidence="1">
    <location>
        <begin position="203"/>
        <end position="230"/>
    </location>
</feature>
<feature type="region of interest" description="Disordered" evidence="1">
    <location>
        <begin position="836"/>
        <end position="882"/>
    </location>
</feature>
<feature type="region of interest" description="Disordered" evidence="1">
    <location>
        <begin position="285"/>
        <end position="330"/>
    </location>
</feature>
<evidence type="ECO:0000313" key="2">
    <source>
        <dbReference type="EMBL" id="KAK6741418.1"/>
    </source>
</evidence>
<evidence type="ECO:0000256" key="1">
    <source>
        <dbReference type="SAM" id="MobiDB-lite"/>
    </source>
</evidence>
<feature type="compositionally biased region" description="Basic and acidic residues" evidence="1">
    <location>
        <begin position="836"/>
        <end position="845"/>
    </location>
</feature>
<feature type="compositionally biased region" description="Polar residues" evidence="1">
    <location>
        <begin position="103"/>
        <end position="120"/>
    </location>
</feature>
<feature type="compositionally biased region" description="Polar residues" evidence="1">
    <location>
        <begin position="209"/>
        <end position="222"/>
    </location>
</feature>
<gene>
    <name evidence="2" type="primary">Necator_chrIII.g10100</name>
    <name evidence="2" type="ORF">RB195_009335</name>
</gene>
<reference evidence="2 3" key="1">
    <citation type="submission" date="2023-08" db="EMBL/GenBank/DDBJ databases">
        <title>A Necator americanus chromosomal reference genome.</title>
        <authorList>
            <person name="Ilik V."/>
            <person name="Petrzelkova K.J."/>
            <person name="Pardy F."/>
            <person name="Fuh T."/>
            <person name="Niatou-Singa F.S."/>
            <person name="Gouil Q."/>
            <person name="Baker L."/>
            <person name="Ritchie M.E."/>
            <person name="Jex A.R."/>
            <person name="Gazzola D."/>
            <person name="Li H."/>
            <person name="Toshio Fujiwara R."/>
            <person name="Zhan B."/>
            <person name="Aroian R.V."/>
            <person name="Pafco B."/>
            <person name="Schwarz E.M."/>
        </authorList>
    </citation>
    <scope>NUCLEOTIDE SEQUENCE [LARGE SCALE GENOMIC DNA]</scope>
    <source>
        <strain evidence="2 3">Aroian</strain>
        <tissue evidence="2">Whole animal</tissue>
    </source>
</reference>
<proteinExistence type="predicted"/>